<dbReference type="CDD" id="cd00090">
    <property type="entry name" value="HTH_ARSR"/>
    <property type="match status" value="1"/>
</dbReference>
<dbReference type="InterPro" id="IPR036390">
    <property type="entry name" value="WH_DNA-bd_sf"/>
</dbReference>
<evidence type="ECO:0000256" key="3">
    <source>
        <dbReference type="ARBA" id="ARBA00023163"/>
    </source>
</evidence>
<keyword evidence="3" id="KW-0804">Transcription</keyword>
<dbReference type="PANTHER" id="PTHR33154:SF18">
    <property type="entry name" value="ARSENICAL RESISTANCE OPERON REPRESSOR"/>
    <property type="match status" value="1"/>
</dbReference>
<organism evidence="5 6">
    <name type="scientific">Geothrix oryzae</name>
    <dbReference type="NCBI Taxonomy" id="2927975"/>
    <lineage>
        <taxon>Bacteria</taxon>
        <taxon>Pseudomonadati</taxon>
        <taxon>Acidobacteriota</taxon>
        <taxon>Holophagae</taxon>
        <taxon>Holophagales</taxon>
        <taxon>Holophagaceae</taxon>
        <taxon>Geothrix</taxon>
    </lineage>
</organism>
<dbReference type="RefSeq" id="WP_286354254.1">
    <property type="nucleotide sequence ID" value="NZ_AP027079.1"/>
</dbReference>
<dbReference type="Pfam" id="PF01022">
    <property type="entry name" value="HTH_5"/>
    <property type="match status" value="1"/>
</dbReference>
<dbReference type="EMBL" id="AP027079">
    <property type="protein sequence ID" value="BDU70536.1"/>
    <property type="molecule type" value="Genomic_DNA"/>
</dbReference>
<keyword evidence="1" id="KW-0805">Transcription regulation</keyword>
<feature type="domain" description="HTH arsR-type" evidence="4">
    <location>
        <begin position="1"/>
        <end position="95"/>
    </location>
</feature>
<dbReference type="Gene3D" id="1.10.10.10">
    <property type="entry name" value="Winged helix-like DNA-binding domain superfamily/Winged helix DNA-binding domain"/>
    <property type="match status" value="1"/>
</dbReference>
<protein>
    <recommendedName>
        <fullName evidence="4">HTH arsR-type domain-containing protein</fullName>
    </recommendedName>
</protein>
<dbReference type="NCBIfam" id="NF033788">
    <property type="entry name" value="HTH_metalloreg"/>
    <property type="match status" value="1"/>
</dbReference>
<dbReference type="PROSITE" id="PS50987">
    <property type="entry name" value="HTH_ARSR_2"/>
    <property type="match status" value="1"/>
</dbReference>
<dbReference type="PANTHER" id="PTHR33154">
    <property type="entry name" value="TRANSCRIPTIONAL REGULATOR, ARSR FAMILY"/>
    <property type="match status" value="1"/>
</dbReference>
<evidence type="ECO:0000313" key="5">
    <source>
        <dbReference type="EMBL" id="BDU70536.1"/>
    </source>
</evidence>
<keyword evidence="6" id="KW-1185">Reference proteome</keyword>
<dbReference type="InterPro" id="IPR051081">
    <property type="entry name" value="HTH_MetalResp_TranReg"/>
</dbReference>
<dbReference type="SMART" id="SM00418">
    <property type="entry name" value="HTH_ARSR"/>
    <property type="match status" value="1"/>
</dbReference>
<accession>A0ABM8DTV2</accession>
<evidence type="ECO:0000313" key="6">
    <source>
        <dbReference type="Proteomes" id="UP001242010"/>
    </source>
</evidence>
<proteinExistence type="predicted"/>
<reference evidence="6" key="1">
    <citation type="journal article" date="2023" name="Int. J. Syst. Evol. Microbiol.">
        <title>Mesoterricola silvestris gen. nov., sp. nov., Mesoterricola sediminis sp. nov., Geothrix oryzae sp. nov., Geothrix edaphica sp. nov., Geothrix rubra sp. nov., and Geothrix limicola sp. nov., six novel members of Acidobacteriota isolated from soils.</title>
        <authorList>
            <person name="Itoh H."/>
            <person name="Sugisawa Y."/>
            <person name="Mise K."/>
            <person name="Xu Z."/>
            <person name="Kuniyasu M."/>
            <person name="Ushijima N."/>
            <person name="Kawano K."/>
            <person name="Kobayashi E."/>
            <person name="Shiratori Y."/>
            <person name="Masuda Y."/>
            <person name="Senoo K."/>
        </authorList>
    </citation>
    <scope>NUCLEOTIDE SEQUENCE [LARGE SCALE GENOMIC DNA]</scope>
    <source>
        <strain evidence="6">Red222</strain>
    </source>
</reference>
<dbReference type="SUPFAM" id="SSF46785">
    <property type="entry name" value="Winged helix' DNA-binding domain"/>
    <property type="match status" value="1"/>
</dbReference>
<keyword evidence="2" id="KW-0238">DNA-binding</keyword>
<name>A0ABM8DTV2_9BACT</name>
<dbReference type="Proteomes" id="UP001242010">
    <property type="component" value="Chromosome"/>
</dbReference>
<evidence type="ECO:0000256" key="2">
    <source>
        <dbReference type="ARBA" id="ARBA00023125"/>
    </source>
</evidence>
<evidence type="ECO:0000259" key="4">
    <source>
        <dbReference type="PROSITE" id="PS50987"/>
    </source>
</evidence>
<dbReference type="InterPro" id="IPR036388">
    <property type="entry name" value="WH-like_DNA-bd_sf"/>
</dbReference>
<sequence>MTSDPLRPLVDTLKTLAHPVRLRILALLHAGELCVCEVAEVLGLAPSTVSEHLTGLRRTGLVREWKVGRWVHVALADAAATAPLLEALWPLMAGAEADLARDRAQALALRCETCDPSACPPSRTPKEPA</sequence>
<gene>
    <name evidence="5" type="ORF">GETHOR_26370</name>
</gene>
<dbReference type="InterPro" id="IPR011991">
    <property type="entry name" value="ArsR-like_HTH"/>
</dbReference>
<dbReference type="PRINTS" id="PR00778">
    <property type="entry name" value="HTHARSR"/>
</dbReference>
<dbReference type="InterPro" id="IPR001845">
    <property type="entry name" value="HTH_ArsR_DNA-bd_dom"/>
</dbReference>
<evidence type="ECO:0000256" key="1">
    <source>
        <dbReference type="ARBA" id="ARBA00023015"/>
    </source>
</evidence>